<dbReference type="InterPro" id="IPR015797">
    <property type="entry name" value="NUDIX_hydrolase-like_dom_sf"/>
</dbReference>
<dbReference type="Proteomes" id="UP000577707">
    <property type="component" value="Unassembled WGS sequence"/>
</dbReference>
<keyword evidence="3 5" id="KW-0378">Hydrolase</keyword>
<dbReference type="SUPFAM" id="SSF55811">
    <property type="entry name" value="Nudix"/>
    <property type="match status" value="1"/>
</dbReference>
<dbReference type="PANTHER" id="PTHR43046:SF12">
    <property type="entry name" value="GDP-MANNOSE MANNOSYL HYDROLASE"/>
    <property type="match status" value="1"/>
</dbReference>
<dbReference type="GO" id="GO:0016787">
    <property type="term" value="F:hydrolase activity"/>
    <property type="evidence" value="ECO:0007669"/>
    <property type="project" value="UniProtKB-KW"/>
</dbReference>
<evidence type="ECO:0000256" key="3">
    <source>
        <dbReference type="ARBA" id="ARBA00022801"/>
    </source>
</evidence>
<keyword evidence="9" id="KW-1185">Reference proteome</keyword>
<comment type="similarity">
    <text evidence="2 5">Belongs to the Nudix hydrolase family.</text>
</comment>
<evidence type="ECO:0000313" key="8">
    <source>
        <dbReference type="EMBL" id="MBB3091455.1"/>
    </source>
</evidence>
<dbReference type="RefSeq" id="WP_183549622.1">
    <property type="nucleotide sequence ID" value="NZ_BMQT01000012.1"/>
</dbReference>
<organism evidence="8 9">
    <name type="scientific">Nocardioides albus</name>
    <dbReference type="NCBI Taxonomy" id="1841"/>
    <lineage>
        <taxon>Bacteria</taxon>
        <taxon>Bacillati</taxon>
        <taxon>Actinomycetota</taxon>
        <taxon>Actinomycetes</taxon>
        <taxon>Propionibacteriales</taxon>
        <taxon>Nocardioidaceae</taxon>
        <taxon>Nocardioides</taxon>
    </lineage>
</organism>
<evidence type="ECO:0000256" key="6">
    <source>
        <dbReference type="SAM" id="MobiDB-lite"/>
    </source>
</evidence>
<comment type="cofactor">
    <cofactor evidence="1">
        <name>Mg(2+)</name>
        <dbReference type="ChEBI" id="CHEBI:18420"/>
    </cofactor>
</comment>
<dbReference type="PANTHER" id="PTHR43046">
    <property type="entry name" value="GDP-MANNOSE MANNOSYL HYDROLASE"/>
    <property type="match status" value="1"/>
</dbReference>
<feature type="compositionally biased region" description="Basic and acidic residues" evidence="6">
    <location>
        <begin position="184"/>
        <end position="195"/>
    </location>
</feature>
<sequence length="195" mass="21747">MASEEDSPRTFVPVAPEERPRRTRRTARVLLIDDRDRILLFADSDPGVPGARWWITPGGGIDPGESDVVAAVREVEEETGLRITEADLVGPTMRRRVVHGYSDVVIDQEDMFYACWVRQFEVSTAGHTEEELLTMADHRWWTREELAATDEEIWPAVLLDLWKDAEVRRAEAASGVAGPAEVADGGHVEESTVPA</sequence>
<dbReference type="CDD" id="cd04685">
    <property type="entry name" value="NUDIX_Hydrolase"/>
    <property type="match status" value="1"/>
</dbReference>
<feature type="region of interest" description="Disordered" evidence="6">
    <location>
        <begin position="174"/>
        <end position="195"/>
    </location>
</feature>
<feature type="region of interest" description="Disordered" evidence="6">
    <location>
        <begin position="1"/>
        <end position="20"/>
    </location>
</feature>
<dbReference type="Pfam" id="PF00293">
    <property type="entry name" value="NUDIX"/>
    <property type="match status" value="1"/>
</dbReference>
<evidence type="ECO:0000256" key="5">
    <source>
        <dbReference type="RuleBase" id="RU003476"/>
    </source>
</evidence>
<name>A0A7W5A8I5_9ACTN</name>
<dbReference type="InterPro" id="IPR000086">
    <property type="entry name" value="NUDIX_hydrolase_dom"/>
</dbReference>
<accession>A0A7W5A8I5</accession>
<comment type="caution">
    <text evidence="8">The sequence shown here is derived from an EMBL/GenBank/DDBJ whole genome shotgun (WGS) entry which is preliminary data.</text>
</comment>
<evidence type="ECO:0000313" key="9">
    <source>
        <dbReference type="Proteomes" id="UP000577707"/>
    </source>
</evidence>
<evidence type="ECO:0000259" key="7">
    <source>
        <dbReference type="PROSITE" id="PS51462"/>
    </source>
</evidence>
<protein>
    <submittedName>
        <fullName evidence="8">8-oxo-dGTP pyrophosphatase MutT (NUDIX family)</fullName>
    </submittedName>
</protein>
<gene>
    <name evidence="8" type="ORF">FHS12_004425</name>
</gene>
<dbReference type="InterPro" id="IPR020476">
    <property type="entry name" value="Nudix_hydrolase"/>
</dbReference>
<reference evidence="8 9" key="1">
    <citation type="submission" date="2020-08" db="EMBL/GenBank/DDBJ databases">
        <title>Genomic Encyclopedia of Type Strains, Phase III (KMG-III): the genomes of soil and plant-associated and newly described type strains.</title>
        <authorList>
            <person name="Whitman W."/>
        </authorList>
    </citation>
    <scope>NUCLEOTIDE SEQUENCE [LARGE SCALE GENOMIC DNA]</scope>
    <source>
        <strain evidence="8 9">CECT 3302</strain>
    </source>
</reference>
<dbReference type="Gene3D" id="3.90.79.10">
    <property type="entry name" value="Nucleoside Triphosphate Pyrophosphohydrolase"/>
    <property type="match status" value="1"/>
</dbReference>
<keyword evidence="4" id="KW-0460">Magnesium</keyword>
<proteinExistence type="inferred from homology"/>
<evidence type="ECO:0000256" key="1">
    <source>
        <dbReference type="ARBA" id="ARBA00001946"/>
    </source>
</evidence>
<evidence type="ECO:0000256" key="4">
    <source>
        <dbReference type="ARBA" id="ARBA00022842"/>
    </source>
</evidence>
<feature type="domain" description="Nudix hydrolase" evidence="7">
    <location>
        <begin position="22"/>
        <end position="164"/>
    </location>
</feature>
<dbReference type="InterPro" id="IPR020084">
    <property type="entry name" value="NUDIX_hydrolase_CS"/>
</dbReference>
<dbReference type="AlphaFoldDB" id="A0A7W5A8I5"/>
<dbReference type="PROSITE" id="PS00893">
    <property type="entry name" value="NUDIX_BOX"/>
    <property type="match status" value="1"/>
</dbReference>
<evidence type="ECO:0000256" key="2">
    <source>
        <dbReference type="ARBA" id="ARBA00005582"/>
    </source>
</evidence>
<dbReference type="PROSITE" id="PS51462">
    <property type="entry name" value="NUDIX"/>
    <property type="match status" value="1"/>
</dbReference>
<dbReference type="PRINTS" id="PR00502">
    <property type="entry name" value="NUDIXFAMILY"/>
</dbReference>
<dbReference type="EMBL" id="JACHXG010000011">
    <property type="protein sequence ID" value="MBB3091455.1"/>
    <property type="molecule type" value="Genomic_DNA"/>
</dbReference>